<dbReference type="STRING" id="1189612.A33Q_1592"/>
<gene>
    <name evidence="1" type="ORF">A33Q_1592</name>
</gene>
<dbReference type="eggNOG" id="ENOG5033NQ6">
    <property type="taxonomic scope" value="Bacteria"/>
</dbReference>
<dbReference type="OrthoDB" id="1433169at2"/>
<proteinExistence type="predicted"/>
<evidence type="ECO:0000313" key="2">
    <source>
        <dbReference type="Proteomes" id="UP000006073"/>
    </source>
</evidence>
<dbReference type="PROSITE" id="PS51257">
    <property type="entry name" value="PROKAR_LIPOPROTEIN"/>
    <property type="match status" value="1"/>
</dbReference>
<dbReference type="RefSeq" id="WP_009036049.1">
    <property type="nucleotide sequence ID" value="NZ_ALWO02000026.1"/>
</dbReference>
<dbReference type="EMBL" id="ALWO02000026">
    <property type="protein sequence ID" value="EOZ97940.1"/>
    <property type="molecule type" value="Genomic_DNA"/>
</dbReference>
<keyword evidence="2" id="KW-1185">Reference proteome</keyword>
<dbReference type="Proteomes" id="UP000006073">
    <property type="component" value="Unassembled WGS sequence"/>
</dbReference>
<accession>S2DL45</accession>
<evidence type="ECO:0000313" key="1">
    <source>
        <dbReference type="EMBL" id="EOZ97940.1"/>
    </source>
</evidence>
<protein>
    <recommendedName>
        <fullName evidence="3">YceI-like domain-containing protein</fullName>
    </recommendedName>
</protein>
<organism evidence="1 2">
    <name type="scientific">Indibacter alkaliphilus (strain CCUG 57479 / KCTC 22604 / LW1)</name>
    <dbReference type="NCBI Taxonomy" id="1189612"/>
    <lineage>
        <taxon>Bacteria</taxon>
        <taxon>Pseudomonadati</taxon>
        <taxon>Bacteroidota</taxon>
        <taxon>Cytophagia</taxon>
        <taxon>Cytophagales</taxon>
        <taxon>Cyclobacteriaceae</taxon>
    </lineage>
</organism>
<name>S2DL45_INDAL</name>
<reference evidence="1 2" key="1">
    <citation type="journal article" date="2013" name="Genome Announc.">
        <title>Draft Genome Sequence of Indibacter alkaliphilus Strain LW1T, Isolated from Lonar Lake, a Haloalkaline Lake in the Buldana District of Maharashtra, India.</title>
        <authorList>
            <person name="Singh A."/>
            <person name="Kumar Jangir P."/>
            <person name="Sharma R."/>
            <person name="Singh A."/>
            <person name="Kumar Pinnaka A."/>
            <person name="Shivaji S."/>
        </authorList>
    </citation>
    <scope>NUCLEOTIDE SEQUENCE [LARGE SCALE GENOMIC DNA]</scope>
    <source>
        <strain evidence="2">CCUG 57479 / KCTC 22604 / LW1</strain>
    </source>
</reference>
<dbReference type="AlphaFoldDB" id="S2DL45"/>
<evidence type="ECO:0008006" key="3">
    <source>
        <dbReference type="Google" id="ProtNLM"/>
    </source>
</evidence>
<comment type="caution">
    <text evidence="1">The sequence shown here is derived from an EMBL/GenBank/DDBJ whole genome shotgun (WGS) entry which is preliminary data.</text>
</comment>
<sequence>MQKLLTSITLCLTLGFIASCGGNLKTLEVESPELDMTAEGPLFEGANTATATWEFNLSDILGEEGTQVSKAKVKAIEVTFVELEDSPSLEKMVFEVTSQNTSMTRVGLYESGLAPGNKVELSVAGKQENLASAFKDEKMTFVGDFDLLEEEYWDNLSFKVKVKFEISVKQ</sequence>